<dbReference type="PANTHER" id="PTHR33121:SF70">
    <property type="entry name" value="SIGNALING PROTEIN YKOW"/>
    <property type="match status" value="1"/>
</dbReference>
<dbReference type="Gene3D" id="3.20.20.450">
    <property type="entry name" value="EAL domain"/>
    <property type="match status" value="1"/>
</dbReference>
<name>A0A8W7Q0R2_ANOCL</name>
<dbReference type="InterPro" id="IPR035919">
    <property type="entry name" value="EAL_sf"/>
</dbReference>
<dbReference type="PROSITE" id="PS50883">
    <property type="entry name" value="EAL"/>
    <property type="match status" value="1"/>
</dbReference>
<dbReference type="SUPFAM" id="SSF141868">
    <property type="entry name" value="EAL domain-like"/>
    <property type="match status" value="1"/>
</dbReference>
<accession>A0A8W7Q0R2</accession>
<organism evidence="2">
    <name type="scientific">Anopheles coluzzii</name>
    <name type="common">African malaria mosquito</name>
    <dbReference type="NCBI Taxonomy" id="1518534"/>
    <lineage>
        <taxon>Eukaryota</taxon>
        <taxon>Metazoa</taxon>
        <taxon>Ecdysozoa</taxon>
        <taxon>Arthropoda</taxon>
        <taxon>Hexapoda</taxon>
        <taxon>Insecta</taxon>
        <taxon>Pterygota</taxon>
        <taxon>Neoptera</taxon>
        <taxon>Endopterygota</taxon>
        <taxon>Diptera</taxon>
        <taxon>Nematocera</taxon>
        <taxon>Culicoidea</taxon>
        <taxon>Culicidae</taxon>
        <taxon>Anophelinae</taxon>
        <taxon>Anopheles</taxon>
    </lineage>
</organism>
<dbReference type="Pfam" id="PF00563">
    <property type="entry name" value="EAL"/>
    <property type="match status" value="1"/>
</dbReference>
<dbReference type="InterPro" id="IPR001633">
    <property type="entry name" value="EAL_dom"/>
</dbReference>
<protein>
    <recommendedName>
        <fullName evidence="1">EAL domain-containing protein</fullName>
    </recommendedName>
</protein>
<evidence type="ECO:0000313" key="2">
    <source>
        <dbReference type="EnsemblMetazoa" id="ACOM041020-PA.1"/>
    </source>
</evidence>
<proteinExistence type="predicted"/>
<dbReference type="Proteomes" id="UP000075882">
    <property type="component" value="Unassembled WGS sequence"/>
</dbReference>
<dbReference type="GO" id="GO:0071111">
    <property type="term" value="F:cyclic-guanylate-specific phosphodiesterase activity"/>
    <property type="evidence" value="ECO:0007669"/>
    <property type="project" value="InterPro"/>
</dbReference>
<evidence type="ECO:0000259" key="1">
    <source>
        <dbReference type="PROSITE" id="PS50883"/>
    </source>
</evidence>
<feature type="domain" description="EAL" evidence="1">
    <location>
        <begin position="1"/>
        <end position="146"/>
    </location>
</feature>
<dbReference type="PANTHER" id="PTHR33121">
    <property type="entry name" value="CYCLIC DI-GMP PHOSPHODIESTERASE PDEF"/>
    <property type="match status" value="1"/>
</dbReference>
<dbReference type="AlphaFoldDB" id="A0A8W7Q0R2"/>
<reference evidence="2" key="1">
    <citation type="submission" date="2022-08" db="UniProtKB">
        <authorList>
            <consortium name="EnsemblMetazoa"/>
        </authorList>
    </citation>
    <scope>IDENTIFICATION</scope>
</reference>
<dbReference type="EnsemblMetazoa" id="ACOM041020-RA">
    <property type="protein sequence ID" value="ACOM041020-PA.1"/>
    <property type="gene ID" value="ACOM041020"/>
</dbReference>
<sequence>LAVNMSPASLHHPEFLPAILQLLQQHPQRQINFEFHETGLDEHWEHFIAFSRAIRPAGHQLAVEIQGHNMALVARTHEACISYLVLDNTLTQGMHSDEGRAALLRGLLRMASLMGVRLEAKGINDAADATALIEMGVHCLTGPAIS</sequence>
<dbReference type="InterPro" id="IPR050706">
    <property type="entry name" value="Cyclic-di-GMP_PDE-like"/>
</dbReference>